<name>A0ABV0KKJ1_9CYAN</name>
<accession>A0ABV0KKJ1</accession>
<sequence length="163" mass="17887">MQKTHAFAILAPVPEEHLLSGLEAIAAQLDADELPPDHVPKVAFGSMDFEVFGAAEKLRDGQAIEVLIYASHAKGDQPLNPQMTWHGLYVGSVGSRRGRYPGKGLYRPKSTATDSPNWAVFWEVQGLEPLKTPVPIGSLRGKDKKTNYQARFLPEGPVLIEFP</sequence>
<keyword evidence="2" id="KW-1185">Reference proteome</keyword>
<dbReference type="EMBL" id="JAMPLM010000012">
    <property type="protein sequence ID" value="MEP1059725.1"/>
    <property type="molecule type" value="Genomic_DNA"/>
</dbReference>
<evidence type="ECO:0000313" key="1">
    <source>
        <dbReference type="EMBL" id="MEP1059725.1"/>
    </source>
</evidence>
<gene>
    <name evidence="1" type="ORF">NDI38_14885</name>
</gene>
<dbReference type="Proteomes" id="UP001476950">
    <property type="component" value="Unassembled WGS sequence"/>
</dbReference>
<dbReference type="RefSeq" id="WP_190452196.1">
    <property type="nucleotide sequence ID" value="NZ_JAMPLM010000012.1"/>
</dbReference>
<proteinExistence type="predicted"/>
<comment type="caution">
    <text evidence="1">The sequence shown here is derived from an EMBL/GenBank/DDBJ whole genome shotgun (WGS) entry which is preliminary data.</text>
</comment>
<organism evidence="1 2">
    <name type="scientific">Stenomitos frigidus AS-A4</name>
    <dbReference type="NCBI Taxonomy" id="2933935"/>
    <lineage>
        <taxon>Bacteria</taxon>
        <taxon>Bacillati</taxon>
        <taxon>Cyanobacteriota</taxon>
        <taxon>Cyanophyceae</taxon>
        <taxon>Leptolyngbyales</taxon>
        <taxon>Leptolyngbyaceae</taxon>
        <taxon>Stenomitos</taxon>
    </lineage>
</organism>
<reference evidence="1 2" key="1">
    <citation type="submission" date="2022-04" db="EMBL/GenBank/DDBJ databases">
        <title>Positive selection, recombination, and allopatry shape intraspecific diversity of widespread and dominant cyanobacteria.</title>
        <authorList>
            <person name="Wei J."/>
            <person name="Shu W."/>
            <person name="Hu C."/>
        </authorList>
    </citation>
    <scope>NUCLEOTIDE SEQUENCE [LARGE SCALE GENOMIC DNA]</scope>
    <source>
        <strain evidence="1 2">AS-A4</strain>
    </source>
</reference>
<protein>
    <submittedName>
        <fullName evidence="1">Uncharacterized protein</fullName>
    </submittedName>
</protein>
<evidence type="ECO:0000313" key="2">
    <source>
        <dbReference type="Proteomes" id="UP001476950"/>
    </source>
</evidence>